<evidence type="ECO:0000313" key="2">
    <source>
        <dbReference type="Proteomes" id="UP000787156"/>
    </source>
</evidence>
<accession>A0A9D3A0M5</accession>
<proteinExistence type="predicted"/>
<reference evidence="1" key="1">
    <citation type="journal article" date="2021" name="PeerJ">
        <title>Extensive microbial diversity within the chicken gut microbiome revealed by metagenomics and culture.</title>
        <authorList>
            <person name="Gilroy R."/>
            <person name="Ravi A."/>
            <person name="Getino M."/>
            <person name="Pursley I."/>
            <person name="Horton D.L."/>
            <person name="Alikhan N.F."/>
            <person name="Baker D."/>
            <person name="Gharbi K."/>
            <person name="Hall N."/>
            <person name="Watson M."/>
            <person name="Adriaenssens E.M."/>
            <person name="Foster-Nyarko E."/>
            <person name="Jarju S."/>
            <person name="Secka A."/>
            <person name="Antonio M."/>
            <person name="Oren A."/>
            <person name="Chaudhuri R.R."/>
            <person name="La Ragione R."/>
            <person name="Hildebrand F."/>
            <person name="Pallen M.J."/>
        </authorList>
    </citation>
    <scope>NUCLEOTIDE SEQUENCE</scope>
    <source>
        <strain evidence="1">CHK135-1449</strain>
    </source>
</reference>
<reference evidence="1" key="2">
    <citation type="submission" date="2021-09" db="EMBL/GenBank/DDBJ databases">
        <authorList>
            <person name="Gilroy R."/>
        </authorList>
    </citation>
    <scope>NUCLEOTIDE SEQUENCE</scope>
    <source>
        <strain evidence="1">CHK135-1449</strain>
    </source>
</reference>
<dbReference type="EMBL" id="DYWX01000142">
    <property type="protein sequence ID" value="HJF29132.1"/>
    <property type="molecule type" value="Genomic_DNA"/>
</dbReference>
<protein>
    <submittedName>
        <fullName evidence="1">Uncharacterized protein</fullName>
    </submittedName>
</protein>
<comment type="caution">
    <text evidence="1">The sequence shown here is derived from an EMBL/GenBank/DDBJ whole genome shotgun (WGS) entry which is preliminary data.</text>
</comment>
<sequence>MNHLTRQFVDQYEREHPNFTSRYCPVADLYDSDLDIFHIEEVQDEYEEFKGAVNER</sequence>
<gene>
    <name evidence="1" type="ORF">K8V79_13030</name>
</gene>
<organism evidence="1 2">
    <name type="scientific">Acinetobacter lwoffii</name>
    <dbReference type="NCBI Taxonomy" id="28090"/>
    <lineage>
        <taxon>Bacteria</taxon>
        <taxon>Pseudomonadati</taxon>
        <taxon>Pseudomonadota</taxon>
        <taxon>Gammaproteobacteria</taxon>
        <taxon>Moraxellales</taxon>
        <taxon>Moraxellaceae</taxon>
        <taxon>Acinetobacter</taxon>
    </lineage>
</organism>
<dbReference type="AlphaFoldDB" id="A0A9D3A0M5"/>
<evidence type="ECO:0000313" key="1">
    <source>
        <dbReference type="EMBL" id="HJF29132.1"/>
    </source>
</evidence>
<name>A0A9D3A0M5_ACILW</name>
<dbReference type="Proteomes" id="UP000787156">
    <property type="component" value="Unassembled WGS sequence"/>
</dbReference>